<keyword evidence="3" id="KW-1185">Reference proteome</keyword>
<protein>
    <submittedName>
        <fullName evidence="2">Uncharacterized protein</fullName>
    </submittedName>
</protein>
<feature type="region of interest" description="Disordered" evidence="1">
    <location>
        <begin position="1"/>
        <end position="24"/>
    </location>
</feature>
<dbReference type="Proteomes" id="UP001432060">
    <property type="component" value="Chromosome"/>
</dbReference>
<dbReference type="RefSeq" id="WP_329394690.1">
    <property type="nucleotide sequence ID" value="NZ_CP109019.1"/>
</dbReference>
<name>A0ABZ1XBV8_9ACTN</name>
<evidence type="ECO:0000313" key="2">
    <source>
        <dbReference type="EMBL" id="WUT80807.1"/>
    </source>
</evidence>
<proteinExistence type="predicted"/>
<evidence type="ECO:0000256" key="1">
    <source>
        <dbReference type="SAM" id="MobiDB-lite"/>
    </source>
</evidence>
<reference evidence="2" key="1">
    <citation type="submission" date="2022-10" db="EMBL/GenBank/DDBJ databases">
        <title>The complete genomes of actinobacterial strains from the NBC collection.</title>
        <authorList>
            <person name="Joergensen T.S."/>
            <person name="Alvarez Arevalo M."/>
            <person name="Sterndorff E.B."/>
            <person name="Faurdal D."/>
            <person name="Vuksanovic O."/>
            <person name="Mourched A.-S."/>
            <person name="Charusanti P."/>
            <person name="Shaw S."/>
            <person name="Blin K."/>
            <person name="Weber T."/>
        </authorList>
    </citation>
    <scope>NUCLEOTIDE SEQUENCE</scope>
    <source>
        <strain evidence="2">NBC_00668</strain>
    </source>
</reference>
<dbReference type="EMBL" id="CP109019">
    <property type="protein sequence ID" value="WUT80807.1"/>
    <property type="molecule type" value="Genomic_DNA"/>
</dbReference>
<gene>
    <name evidence="2" type="ORF">OG515_00720</name>
</gene>
<accession>A0ABZ1XBV8</accession>
<evidence type="ECO:0000313" key="3">
    <source>
        <dbReference type="Proteomes" id="UP001432060"/>
    </source>
</evidence>
<sequence length="85" mass="9135">MPILDVLDSHSHPVGAQEPRAAATGTTLRIGPGRIRAGARITYHFLTNGACSPTRRDPLINVPVTPATNNRLAARIRPRRIPPPA</sequence>
<organism evidence="2 3">
    <name type="scientific">Streptomyces melanogenes</name>
    <dbReference type="NCBI Taxonomy" id="67326"/>
    <lineage>
        <taxon>Bacteria</taxon>
        <taxon>Bacillati</taxon>
        <taxon>Actinomycetota</taxon>
        <taxon>Actinomycetes</taxon>
        <taxon>Kitasatosporales</taxon>
        <taxon>Streptomycetaceae</taxon>
        <taxon>Streptomyces</taxon>
    </lineage>
</organism>